<gene>
    <name evidence="5" type="ORF">DI555_07325</name>
</gene>
<dbReference type="InterPro" id="IPR002508">
    <property type="entry name" value="MurNAc-LAA_cat"/>
</dbReference>
<dbReference type="Pfam" id="PF01520">
    <property type="entry name" value="Amidase_3"/>
    <property type="match status" value="1"/>
</dbReference>
<dbReference type="PANTHER" id="PTHR30404">
    <property type="entry name" value="N-ACETYLMURAMOYL-L-ALANINE AMIDASE"/>
    <property type="match status" value="1"/>
</dbReference>
<proteinExistence type="predicted"/>
<dbReference type="InterPro" id="IPR050695">
    <property type="entry name" value="N-acetylmuramoyl_amidase_3"/>
</dbReference>
<accession>A0A2W5NQM6</accession>
<comment type="catalytic activity">
    <reaction evidence="1">
        <text>Hydrolyzes the link between N-acetylmuramoyl residues and L-amino acid residues in certain cell-wall glycopeptides.</text>
        <dbReference type="EC" id="3.5.1.28"/>
    </reaction>
</comment>
<evidence type="ECO:0000259" key="4">
    <source>
        <dbReference type="SMART" id="SM00646"/>
    </source>
</evidence>
<reference evidence="5 6" key="1">
    <citation type="submission" date="2017-08" db="EMBL/GenBank/DDBJ databases">
        <title>Infants hospitalized years apart are colonized by the same room-sourced microbial strains.</title>
        <authorList>
            <person name="Brooks B."/>
            <person name="Olm M.R."/>
            <person name="Firek B.A."/>
            <person name="Baker R."/>
            <person name="Thomas B.C."/>
            <person name="Morowitz M.J."/>
            <person name="Banfield J.F."/>
        </authorList>
    </citation>
    <scope>NUCLEOTIDE SEQUENCE [LARGE SCALE GENOMIC DNA]</scope>
    <source>
        <strain evidence="5">S2_005_002_R2_33</strain>
    </source>
</reference>
<dbReference type="SUPFAM" id="SSF53187">
    <property type="entry name" value="Zn-dependent exopeptidases"/>
    <property type="match status" value="1"/>
</dbReference>
<dbReference type="CDD" id="cd02696">
    <property type="entry name" value="MurNAc-LAA"/>
    <property type="match status" value="1"/>
</dbReference>
<comment type="caution">
    <text evidence="5">The sequence shown here is derived from an EMBL/GenBank/DDBJ whole genome shotgun (WGS) entry which is preliminary data.</text>
</comment>
<sequence>MSRPIQLVMILSAPLALAIALAVLWPRFFPSPRDLDYVVRFDLPDAGMPVDLPRVDGPADASRPLVVIDAGHGGFDPGAGQGDVKEKTVALRIALALRNRLLEGGGIRVALTRDTDRFIALADRPDMARRLGADLFVSIHADSADSDAARGASVYALSEKGSGEAAERFAARENAAGKVNGVALAQTSQTVGAILLDLSQRGTQAGSTQVGELVLREMRSANLGLHRDEVQTAALAVLKAPDIPSILFETGYINNETDARLLTSRAGQQSLADAAARAIRAYFARKGGI</sequence>
<keyword evidence="3" id="KW-0378">Hydrolase</keyword>
<dbReference type="Gene3D" id="3.40.630.40">
    <property type="entry name" value="Zn-dependent exopeptidases"/>
    <property type="match status" value="1"/>
</dbReference>
<dbReference type="GO" id="GO:0009253">
    <property type="term" value="P:peptidoglycan catabolic process"/>
    <property type="evidence" value="ECO:0007669"/>
    <property type="project" value="InterPro"/>
</dbReference>
<dbReference type="Proteomes" id="UP000249082">
    <property type="component" value="Unassembled WGS sequence"/>
</dbReference>
<evidence type="ECO:0000313" key="6">
    <source>
        <dbReference type="Proteomes" id="UP000249082"/>
    </source>
</evidence>
<evidence type="ECO:0000313" key="5">
    <source>
        <dbReference type="EMBL" id="PZQ55822.1"/>
    </source>
</evidence>
<protein>
    <recommendedName>
        <fullName evidence="2">N-acetylmuramoyl-L-alanine amidase</fullName>
        <ecNumber evidence="2">3.5.1.28</ecNumber>
    </recommendedName>
</protein>
<organism evidence="5 6">
    <name type="scientific">Novosphingobium pentaromativorans</name>
    <dbReference type="NCBI Taxonomy" id="205844"/>
    <lineage>
        <taxon>Bacteria</taxon>
        <taxon>Pseudomonadati</taxon>
        <taxon>Pseudomonadota</taxon>
        <taxon>Alphaproteobacteria</taxon>
        <taxon>Sphingomonadales</taxon>
        <taxon>Sphingomonadaceae</taxon>
        <taxon>Novosphingobium</taxon>
    </lineage>
</organism>
<dbReference type="GO" id="GO:0008745">
    <property type="term" value="F:N-acetylmuramoyl-L-alanine amidase activity"/>
    <property type="evidence" value="ECO:0007669"/>
    <property type="project" value="UniProtKB-EC"/>
</dbReference>
<dbReference type="EMBL" id="QFPX01000005">
    <property type="protein sequence ID" value="PZQ55822.1"/>
    <property type="molecule type" value="Genomic_DNA"/>
</dbReference>
<evidence type="ECO:0000256" key="1">
    <source>
        <dbReference type="ARBA" id="ARBA00001561"/>
    </source>
</evidence>
<evidence type="ECO:0000256" key="2">
    <source>
        <dbReference type="ARBA" id="ARBA00011901"/>
    </source>
</evidence>
<dbReference type="SMART" id="SM00646">
    <property type="entry name" value="Ami_3"/>
    <property type="match status" value="1"/>
</dbReference>
<dbReference type="AlphaFoldDB" id="A0A2W5NQM6"/>
<name>A0A2W5NQM6_9SPHN</name>
<dbReference type="EC" id="3.5.1.28" evidence="2"/>
<dbReference type="GO" id="GO:0030288">
    <property type="term" value="C:outer membrane-bounded periplasmic space"/>
    <property type="evidence" value="ECO:0007669"/>
    <property type="project" value="TreeGrafter"/>
</dbReference>
<feature type="domain" description="MurNAc-LAA" evidence="4">
    <location>
        <begin position="125"/>
        <end position="280"/>
    </location>
</feature>
<dbReference type="PANTHER" id="PTHR30404:SF0">
    <property type="entry name" value="N-ACETYLMURAMOYL-L-ALANINE AMIDASE AMIC"/>
    <property type="match status" value="1"/>
</dbReference>
<evidence type="ECO:0000256" key="3">
    <source>
        <dbReference type="ARBA" id="ARBA00022801"/>
    </source>
</evidence>